<proteinExistence type="predicted"/>
<protein>
    <submittedName>
        <fullName evidence="1">Uncharacterized protein</fullName>
    </submittedName>
</protein>
<dbReference type="Proteomes" id="UP001164250">
    <property type="component" value="Chromosome 15"/>
</dbReference>
<name>A0ACC0ZTY2_9ROSI</name>
<keyword evidence="2" id="KW-1185">Reference proteome</keyword>
<comment type="caution">
    <text evidence="1">The sequence shown here is derived from an EMBL/GenBank/DDBJ whole genome shotgun (WGS) entry which is preliminary data.</text>
</comment>
<evidence type="ECO:0000313" key="2">
    <source>
        <dbReference type="Proteomes" id="UP001164250"/>
    </source>
</evidence>
<organism evidence="1 2">
    <name type="scientific">Pistacia atlantica</name>
    <dbReference type="NCBI Taxonomy" id="434234"/>
    <lineage>
        <taxon>Eukaryota</taxon>
        <taxon>Viridiplantae</taxon>
        <taxon>Streptophyta</taxon>
        <taxon>Embryophyta</taxon>
        <taxon>Tracheophyta</taxon>
        <taxon>Spermatophyta</taxon>
        <taxon>Magnoliopsida</taxon>
        <taxon>eudicotyledons</taxon>
        <taxon>Gunneridae</taxon>
        <taxon>Pentapetalae</taxon>
        <taxon>rosids</taxon>
        <taxon>malvids</taxon>
        <taxon>Sapindales</taxon>
        <taxon>Anacardiaceae</taxon>
        <taxon>Pistacia</taxon>
    </lineage>
</organism>
<sequence>MKRRERSWEASQTLERLMEEVHTDNMEVMKGLIYAKEDQLPLLRGDTETRVC</sequence>
<reference evidence="2" key="1">
    <citation type="journal article" date="2023" name="G3 (Bethesda)">
        <title>Genome assembly and association tests identify interacting loci associated with vigor, precocity, and sex in interspecific pistachio rootstocks.</title>
        <authorList>
            <person name="Palmer W."/>
            <person name="Jacygrad E."/>
            <person name="Sagayaradj S."/>
            <person name="Cavanaugh K."/>
            <person name="Han R."/>
            <person name="Bertier L."/>
            <person name="Beede B."/>
            <person name="Kafkas S."/>
            <person name="Golino D."/>
            <person name="Preece J."/>
            <person name="Michelmore R."/>
        </authorList>
    </citation>
    <scope>NUCLEOTIDE SEQUENCE [LARGE SCALE GENOMIC DNA]</scope>
</reference>
<dbReference type="EMBL" id="CM047910">
    <property type="protein sequence ID" value="KAJ0076219.1"/>
    <property type="molecule type" value="Genomic_DNA"/>
</dbReference>
<accession>A0ACC0ZTY2</accession>
<gene>
    <name evidence="1" type="ORF">Patl1_33445</name>
</gene>
<evidence type="ECO:0000313" key="1">
    <source>
        <dbReference type="EMBL" id="KAJ0076219.1"/>
    </source>
</evidence>